<dbReference type="SMART" id="SM01383">
    <property type="entry name" value="Ribosomal_L2"/>
    <property type="match status" value="1"/>
</dbReference>
<dbReference type="GO" id="GO:0003723">
    <property type="term" value="F:RNA binding"/>
    <property type="evidence" value="ECO:0007669"/>
    <property type="project" value="InterPro"/>
</dbReference>
<evidence type="ECO:0000256" key="1">
    <source>
        <dbReference type="ARBA" id="ARBA00005636"/>
    </source>
</evidence>
<dbReference type="GO" id="GO:0015934">
    <property type="term" value="C:large ribosomal subunit"/>
    <property type="evidence" value="ECO:0007669"/>
    <property type="project" value="InterPro"/>
</dbReference>
<dbReference type="InterPro" id="IPR014722">
    <property type="entry name" value="Rib_uL2_dom2"/>
</dbReference>
<dbReference type="PIRSF" id="PIRSF002158">
    <property type="entry name" value="Ribosomal_L2"/>
    <property type="match status" value="1"/>
</dbReference>
<organism evidence="7">
    <name type="scientific">hydrothermal vent metagenome</name>
    <dbReference type="NCBI Taxonomy" id="652676"/>
    <lineage>
        <taxon>unclassified sequences</taxon>
        <taxon>metagenomes</taxon>
        <taxon>ecological metagenomes</taxon>
    </lineage>
</organism>
<dbReference type="InterPro" id="IPR002171">
    <property type="entry name" value="Ribosomal_uL2"/>
</dbReference>
<proteinExistence type="inferred from homology"/>
<dbReference type="SUPFAM" id="SSF50249">
    <property type="entry name" value="Nucleic acid-binding proteins"/>
    <property type="match status" value="1"/>
</dbReference>
<evidence type="ECO:0000256" key="2">
    <source>
        <dbReference type="ARBA" id="ARBA00022980"/>
    </source>
</evidence>
<dbReference type="FunFam" id="2.30.30.30:FF:000001">
    <property type="entry name" value="50S ribosomal protein L2"/>
    <property type="match status" value="1"/>
</dbReference>
<dbReference type="GO" id="GO:0002181">
    <property type="term" value="P:cytoplasmic translation"/>
    <property type="evidence" value="ECO:0007669"/>
    <property type="project" value="TreeGrafter"/>
</dbReference>
<dbReference type="InterPro" id="IPR012340">
    <property type="entry name" value="NA-bd_OB-fold"/>
</dbReference>
<dbReference type="GO" id="GO:0003735">
    <property type="term" value="F:structural constituent of ribosome"/>
    <property type="evidence" value="ECO:0007669"/>
    <property type="project" value="InterPro"/>
</dbReference>
<keyword evidence="2 7" id="KW-0689">Ribosomal protein</keyword>
<evidence type="ECO:0000256" key="3">
    <source>
        <dbReference type="ARBA" id="ARBA00023274"/>
    </source>
</evidence>
<dbReference type="NCBIfam" id="TIGR01171">
    <property type="entry name" value="rplB_bact"/>
    <property type="match status" value="1"/>
</dbReference>
<dbReference type="FunFam" id="2.40.50.140:FF:000003">
    <property type="entry name" value="50S ribosomal protein L2"/>
    <property type="match status" value="1"/>
</dbReference>
<feature type="domain" description="Large ribosomal subunit protein uL2 RNA-binding" evidence="6">
    <location>
        <begin position="42"/>
        <end position="118"/>
    </location>
</feature>
<evidence type="ECO:0000313" key="7">
    <source>
        <dbReference type="EMBL" id="VAX22777.1"/>
    </source>
</evidence>
<dbReference type="Gene3D" id="2.40.50.140">
    <property type="entry name" value="Nucleic acid-binding proteins"/>
    <property type="match status" value="1"/>
</dbReference>
<dbReference type="Gene3D" id="2.30.30.30">
    <property type="match status" value="1"/>
</dbReference>
<dbReference type="InterPro" id="IPR008991">
    <property type="entry name" value="Translation_prot_SH3-like_sf"/>
</dbReference>
<dbReference type="InterPro" id="IPR014726">
    <property type="entry name" value="Ribosomal_uL2_dom3"/>
</dbReference>
<sequence>MGVKKHKPTSPGLRNHISLDYAEITKSKPEKSLLKPKKRSSGRNNTGRITMRRRGGGHKRHIRIVDFKRDKDGIPGKVAAIEYDPNRSANLALLHYADGEKRYIIAPADVTVGDVLQSGEGAEIKNGNCLPMKNIPLGAIIHCIELTPGRGAQMIRAAGASAQLMAKEDGMALLRLRSGEIRKTPWICKATMGAVGNAIRESVKIGKAGRARWLGRRPKVRGVAMNPIDHPLGGGEGKSSGGRHPVTPWGKPTKGYKTRKKGKLSNRLIVKRRSKRGK</sequence>
<dbReference type="PANTHER" id="PTHR13691">
    <property type="entry name" value="RIBOSOMAL PROTEIN L2"/>
    <property type="match status" value="1"/>
</dbReference>
<dbReference type="InterPro" id="IPR022669">
    <property type="entry name" value="Ribosomal_uL2_C"/>
</dbReference>
<dbReference type="Gene3D" id="4.10.950.10">
    <property type="entry name" value="Ribosomal protein L2, domain 3"/>
    <property type="match status" value="1"/>
</dbReference>
<dbReference type="InterPro" id="IPR005880">
    <property type="entry name" value="Ribosomal_uL2_bac/org-type"/>
</dbReference>
<dbReference type="InterPro" id="IPR022671">
    <property type="entry name" value="Ribosomal_uL2_CS"/>
</dbReference>
<feature type="region of interest" description="Disordered" evidence="4">
    <location>
        <begin position="224"/>
        <end position="278"/>
    </location>
</feature>
<dbReference type="PROSITE" id="PS00467">
    <property type="entry name" value="RIBOSOMAL_L2"/>
    <property type="match status" value="1"/>
</dbReference>
<dbReference type="AlphaFoldDB" id="A0A3B1D233"/>
<dbReference type="SUPFAM" id="SSF50104">
    <property type="entry name" value="Translation proteins SH3-like domain"/>
    <property type="match status" value="1"/>
</dbReference>
<dbReference type="GO" id="GO:0016740">
    <property type="term" value="F:transferase activity"/>
    <property type="evidence" value="ECO:0007669"/>
    <property type="project" value="InterPro"/>
</dbReference>
<evidence type="ECO:0000259" key="5">
    <source>
        <dbReference type="SMART" id="SM01382"/>
    </source>
</evidence>
<feature type="compositionally biased region" description="Basic residues" evidence="4">
    <location>
        <begin position="254"/>
        <end position="278"/>
    </location>
</feature>
<evidence type="ECO:0000259" key="6">
    <source>
        <dbReference type="SMART" id="SM01383"/>
    </source>
</evidence>
<feature type="domain" description="Large ribosomal subunit protein uL2 C-terminal" evidence="5">
    <location>
        <begin position="124"/>
        <end position="252"/>
    </location>
</feature>
<dbReference type="SMART" id="SM01382">
    <property type="entry name" value="Ribosomal_L2_C"/>
    <property type="match status" value="1"/>
</dbReference>
<dbReference type="PANTHER" id="PTHR13691:SF5">
    <property type="entry name" value="LARGE RIBOSOMAL SUBUNIT PROTEIN UL2M"/>
    <property type="match status" value="1"/>
</dbReference>
<accession>A0A3B1D233</accession>
<dbReference type="EMBL" id="UOGE01000078">
    <property type="protein sequence ID" value="VAX22777.1"/>
    <property type="molecule type" value="Genomic_DNA"/>
</dbReference>
<protein>
    <submittedName>
        <fullName evidence="7">LSU ribosomal protein L2p (L8e)</fullName>
    </submittedName>
</protein>
<dbReference type="Pfam" id="PF03947">
    <property type="entry name" value="Ribosomal_L2_C"/>
    <property type="match status" value="1"/>
</dbReference>
<dbReference type="Pfam" id="PF00181">
    <property type="entry name" value="Ribosomal_L2_N"/>
    <property type="match status" value="1"/>
</dbReference>
<comment type="similarity">
    <text evidence="1">Belongs to the universal ribosomal protein uL2 family.</text>
</comment>
<dbReference type="HAMAP" id="MF_01320_B">
    <property type="entry name" value="Ribosomal_uL2_B"/>
    <property type="match status" value="1"/>
</dbReference>
<keyword evidence="3" id="KW-0687">Ribonucleoprotein</keyword>
<feature type="compositionally biased region" description="Basic and acidic residues" evidence="4">
    <location>
        <begin position="23"/>
        <end position="33"/>
    </location>
</feature>
<reference evidence="7" key="1">
    <citation type="submission" date="2018-06" db="EMBL/GenBank/DDBJ databases">
        <authorList>
            <person name="Zhirakovskaya E."/>
        </authorList>
    </citation>
    <scope>NUCLEOTIDE SEQUENCE</scope>
</reference>
<name>A0A3B1D233_9ZZZZ</name>
<feature type="region of interest" description="Disordered" evidence="4">
    <location>
        <begin position="1"/>
        <end position="58"/>
    </location>
</feature>
<gene>
    <name evidence="7" type="ORF">MNBD_NITROSPINAE02-1924</name>
</gene>
<evidence type="ECO:0000256" key="4">
    <source>
        <dbReference type="SAM" id="MobiDB-lite"/>
    </source>
</evidence>
<dbReference type="InterPro" id="IPR022666">
    <property type="entry name" value="Ribosomal_uL2_RNA-bd_dom"/>
</dbReference>
<dbReference type="FunFam" id="4.10.950.10:FF:000001">
    <property type="entry name" value="50S ribosomal protein L2"/>
    <property type="match status" value="1"/>
</dbReference>